<evidence type="ECO:0000313" key="2">
    <source>
        <dbReference type="EMBL" id="SSW72343.1"/>
    </source>
</evidence>
<feature type="region of interest" description="Disordered" evidence="1">
    <location>
        <begin position="33"/>
        <end position="70"/>
    </location>
</feature>
<gene>
    <name evidence="2" type="ORF">AVE30378_05079</name>
</gene>
<evidence type="ECO:0000256" key="1">
    <source>
        <dbReference type="SAM" id="MobiDB-lite"/>
    </source>
</evidence>
<name>A0A446CWW0_9BURK</name>
<dbReference type="EMBL" id="UFQC01000037">
    <property type="protein sequence ID" value="SSW72343.1"/>
    <property type="molecule type" value="Genomic_DNA"/>
</dbReference>
<proteinExistence type="predicted"/>
<feature type="compositionally biased region" description="Basic and acidic residues" evidence="1">
    <location>
        <begin position="40"/>
        <end position="55"/>
    </location>
</feature>
<accession>A0A446CWW0</accession>
<sequence>MTPIQDRTEPGNKVLTKRFKAQRRESAWIGMQKRALAGASERERRKSPHTLRELHSLPPEEAGVTKLNGV</sequence>
<dbReference type="AlphaFoldDB" id="A0A446CWW0"/>
<reference evidence="2 3" key="1">
    <citation type="submission" date="2018-07" db="EMBL/GenBank/DDBJ databases">
        <authorList>
            <person name="Peeters C."/>
        </authorList>
    </citation>
    <scope>NUCLEOTIDE SEQUENCE [LARGE SCALE GENOMIC DNA]</scope>
    <source>
        <strain evidence="2 3">LMG 30378</strain>
    </source>
</reference>
<dbReference type="Proteomes" id="UP000289465">
    <property type="component" value="Unassembled WGS sequence"/>
</dbReference>
<protein>
    <submittedName>
        <fullName evidence="2">Uncharacterized protein</fullName>
    </submittedName>
</protein>
<organism evidence="2 3">
    <name type="scientific">Achromobacter veterisilvae</name>
    <dbReference type="NCBI Taxonomy" id="2069367"/>
    <lineage>
        <taxon>Bacteria</taxon>
        <taxon>Pseudomonadati</taxon>
        <taxon>Pseudomonadota</taxon>
        <taxon>Betaproteobacteria</taxon>
        <taxon>Burkholderiales</taxon>
        <taxon>Alcaligenaceae</taxon>
        <taxon>Achromobacter</taxon>
    </lineage>
</organism>
<evidence type="ECO:0000313" key="3">
    <source>
        <dbReference type="Proteomes" id="UP000289465"/>
    </source>
</evidence>